<evidence type="ECO:0000313" key="2">
    <source>
        <dbReference type="Proteomes" id="UP001141253"/>
    </source>
</evidence>
<name>A0ABQ9C4R5_9ROSI</name>
<protein>
    <submittedName>
        <fullName evidence="1">Uncharacterized protein</fullName>
    </submittedName>
</protein>
<dbReference type="EMBL" id="JAPFFI010000005">
    <property type="protein sequence ID" value="KAJ6394218.1"/>
    <property type="molecule type" value="Genomic_DNA"/>
</dbReference>
<comment type="caution">
    <text evidence="1">The sequence shown here is derived from an EMBL/GenBank/DDBJ whole genome shotgun (WGS) entry which is preliminary data.</text>
</comment>
<sequence>MRRISRWRQCTHLALDNAKEKCNYLECYDCKVILRIAELRMLKRLEHVARFQKSKKSCKMVKTPRYSCIEIKSMTHQLRSGDRVRRELASTRQVCKFMDALQVLLEKILFHRLQLDVVAKVAVAIFSLLGTYDDALHL</sequence>
<evidence type="ECO:0000313" key="1">
    <source>
        <dbReference type="EMBL" id="KAJ6394218.1"/>
    </source>
</evidence>
<dbReference type="Proteomes" id="UP001141253">
    <property type="component" value="Chromosome 1"/>
</dbReference>
<reference evidence="1" key="1">
    <citation type="submission" date="2022-10" db="EMBL/GenBank/DDBJ databases">
        <authorList>
            <person name="Hyden B.L."/>
            <person name="Feng K."/>
            <person name="Yates T."/>
            <person name="Jawdy S."/>
            <person name="Smart L.B."/>
            <person name="Muchero W."/>
        </authorList>
    </citation>
    <scope>NUCLEOTIDE SEQUENCE</scope>
    <source>
        <tissue evidence="1">Shoot tip</tissue>
    </source>
</reference>
<keyword evidence="2" id="KW-1185">Reference proteome</keyword>
<proteinExistence type="predicted"/>
<reference evidence="1" key="2">
    <citation type="journal article" date="2023" name="Int. J. Mol. Sci.">
        <title>De Novo Assembly and Annotation of 11 Diverse Shrub Willow (Salix) Genomes Reveals Novel Gene Organization in Sex-Linked Regions.</title>
        <authorList>
            <person name="Hyden B."/>
            <person name="Feng K."/>
            <person name="Yates T.B."/>
            <person name="Jawdy S."/>
            <person name="Cereghino C."/>
            <person name="Smart L.B."/>
            <person name="Muchero W."/>
        </authorList>
    </citation>
    <scope>NUCLEOTIDE SEQUENCE</scope>
    <source>
        <tissue evidence="1">Shoot tip</tissue>
    </source>
</reference>
<gene>
    <name evidence="1" type="ORF">OIU77_023445</name>
</gene>
<organism evidence="1 2">
    <name type="scientific">Salix suchowensis</name>
    <dbReference type="NCBI Taxonomy" id="1278906"/>
    <lineage>
        <taxon>Eukaryota</taxon>
        <taxon>Viridiplantae</taxon>
        <taxon>Streptophyta</taxon>
        <taxon>Embryophyta</taxon>
        <taxon>Tracheophyta</taxon>
        <taxon>Spermatophyta</taxon>
        <taxon>Magnoliopsida</taxon>
        <taxon>eudicotyledons</taxon>
        <taxon>Gunneridae</taxon>
        <taxon>Pentapetalae</taxon>
        <taxon>rosids</taxon>
        <taxon>fabids</taxon>
        <taxon>Malpighiales</taxon>
        <taxon>Salicaceae</taxon>
        <taxon>Saliceae</taxon>
        <taxon>Salix</taxon>
    </lineage>
</organism>
<accession>A0ABQ9C4R5</accession>